<keyword evidence="1" id="KW-0813">Transport</keyword>
<accession>A0A1T4N8I6</accession>
<organism evidence="5 6">
    <name type="scientific">Fibrobacter intestinalis</name>
    <dbReference type="NCBI Taxonomy" id="28122"/>
    <lineage>
        <taxon>Bacteria</taxon>
        <taxon>Pseudomonadati</taxon>
        <taxon>Fibrobacterota</taxon>
        <taxon>Fibrobacteria</taxon>
        <taxon>Fibrobacterales</taxon>
        <taxon>Fibrobacteraceae</taxon>
        <taxon>Fibrobacter</taxon>
    </lineage>
</organism>
<sequence length="251" mass="28541">MNQGEALRIENLHFRYPGDSEDLIEGLNMQLGRGEILCIAGASGQGKSMLLRLIAGLEMPSDGAIYYFGEYLPASLHSALEVAERGVELIFQNAALISNLNVRDNISMPLYYHYRGTDEEIEARVNMALDLMRVRSVQDRFPHMLSSGVAKRVAIARAWAMDPRLLLMDEPTSGLDNYNRNTLIPLIDNMQAMFKTSLILVTHDLLISKELNADLCFLENKKLSKRCKFDEWLRSDLPIAQEMFRNLRDFL</sequence>
<dbReference type="InterPro" id="IPR027417">
    <property type="entry name" value="P-loop_NTPase"/>
</dbReference>
<dbReference type="EMBL" id="FUWU01000023">
    <property type="protein sequence ID" value="SJZ75532.1"/>
    <property type="molecule type" value="Genomic_DNA"/>
</dbReference>
<dbReference type="GO" id="GO:0005524">
    <property type="term" value="F:ATP binding"/>
    <property type="evidence" value="ECO:0007669"/>
    <property type="project" value="UniProtKB-KW"/>
</dbReference>
<keyword evidence="2" id="KW-0547">Nucleotide-binding</keyword>
<dbReference type="Gene3D" id="3.40.50.300">
    <property type="entry name" value="P-loop containing nucleotide triphosphate hydrolases"/>
    <property type="match status" value="1"/>
</dbReference>
<proteinExistence type="predicted"/>
<gene>
    <name evidence="5" type="ORF">SAMN02745108_01511</name>
</gene>
<dbReference type="Pfam" id="PF00005">
    <property type="entry name" value="ABC_tran"/>
    <property type="match status" value="1"/>
</dbReference>
<evidence type="ECO:0000313" key="5">
    <source>
        <dbReference type="EMBL" id="SJZ75532.1"/>
    </source>
</evidence>
<dbReference type="InterPro" id="IPR003593">
    <property type="entry name" value="AAA+_ATPase"/>
</dbReference>
<keyword evidence="3 5" id="KW-0067">ATP-binding</keyword>
<dbReference type="Proteomes" id="UP000190449">
    <property type="component" value="Unassembled WGS sequence"/>
</dbReference>
<dbReference type="SUPFAM" id="SSF52540">
    <property type="entry name" value="P-loop containing nucleoside triphosphate hydrolases"/>
    <property type="match status" value="1"/>
</dbReference>
<dbReference type="PANTHER" id="PTHR43023:SF3">
    <property type="entry name" value="PROTEIN TRIGALACTOSYLDIACYLGLYCEROL 3, CHLOROPLASTIC"/>
    <property type="match status" value="1"/>
</dbReference>
<protein>
    <submittedName>
        <fullName evidence="5">Phospholipid/cholesterol/gamma-HCH transport system ATP-binding protein</fullName>
    </submittedName>
</protein>
<evidence type="ECO:0000259" key="4">
    <source>
        <dbReference type="PROSITE" id="PS50893"/>
    </source>
</evidence>
<dbReference type="PANTHER" id="PTHR43023">
    <property type="entry name" value="PROTEIN TRIGALACTOSYLDIACYLGLYCEROL 3, CHLOROPLASTIC"/>
    <property type="match status" value="1"/>
</dbReference>
<evidence type="ECO:0000256" key="2">
    <source>
        <dbReference type="ARBA" id="ARBA00022741"/>
    </source>
</evidence>
<dbReference type="RefSeq" id="WP_078776452.1">
    <property type="nucleotide sequence ID" value="NZ_FUWU01000023.1"/>
</dbReference>
<dbReference type="SMART" id="SM00382">
    <property type="entry name" value="AAA"/>
    <property type="match status" value="1"/>
</dbReference>
<reference evidence="5 6" key="1">
    <citation type="submission" date="2017-02" db="EMBL/GenBank/DDBJ databases">
        <authorList>
            <person name="Peterson S.W."/>
        </authorList>
    </citation>
    <scope>NUCLEOTIDE SEQUENCE [LARGE SCALE GENOMIC DNA]</scope>
    <source>
        <strain evidence="5 6">ATCC 43854</strain>
    </source>
</reference>
<evidence type="ECO:0000313" key="6">
    <source>
        <dbReference type="Proteomes" id="UP000190449"/>
    </source>
</evidence>
<dbReference type="PROSITE" id="PS50893">
    <property type="entry name" value="ABC_TRANSPORTER_2"/>
    <property type="match status" value="1"/>
</dbReference>
<dbReference type="GO" id="GO:0016887">
    <property type="term" value="F:ATP hydrolysis activity"/>
    <property type="evidence" value="ECO:0007669"/>
    <property type="project" value="InterPro"/>
</dbReference>
<dbReference type="STRING" id="28122.SAMN02745108_01511"/>
<dbReference type="InterPro" id="IPR003439">
    <property type="entry name" value="ABC_transporter-like_ATP-bd"/>
</dbReference>
<evidence type="ECO:0000256" key="1">
    <source>
        <dbReference type="ARBA" id="ARBA00022448"/>
    </source>
</evidence>
<name>A0A1T4N8I6_9BACT</name>
<evidence type="ECO:0000256" key="3">
    <source>
        <dbReference type="ARBA" id="ARBA00022840"/>
    </source>
</evidence>
<feature type="domain" description="ABC transporter" evidence="4">
    <location>
        <begin position="7"/>
        <end position="245"/>
    </location>
</feature>
<dbReference type="AlphaFoldDB" id="A0A1T4N8I6"/>